<dbReference type="SUPFAM" id="SSF57938">
    <property type="entry name" value="DnaJ/Hsp40 cysteine-rich domain"/>
    <property type="match status" value="1"/>
</dbReference>
<organism evidence="2 3">
    <name type="scientific">Microbispora maris</name>
    <dbReference type="NCBI Taxonomy" id="3144104"/>
    <lineage>
        <taxon>Bacteria</taxon>
        <taxon>Bacillati</taxon>
        <taxon>Actinomycetota</taxon>
        <taxon>Actinomycetes</taxon>
        <taxon>Streptosporangiales</taxon>
        <taxon>Streptosporangiaceae</taxon>
        <taxon>Microbispora</taxon>
    </lineage>
</organism>
<sequence>MKREESMGESNRRDGEEGWSKEGADWFNSLPWDDAKYLLTRQEGDVRDKEDEKRLGRLLESYEKATGYKWATELEAGEYVFECLECNGDGSVKVIVSERDFVWETCSDCRGEGVQYLDEEEAAERIDAGYTPLRTPST</sequence>
<name>A0ABV0AZL5_9ACTN</name>
<evidence type="ECO:0000313" key="3">
    <source>
        <dbReference type="Proteomes" id="UP001447516"/>
    </source>
</evidence>
<comment type="caution">
    <text evidence="2">The sequence shown here is derived from an EMBL/GenBank/DDBJ whole genome shotgun (WGS) entry which is preliminary data.</text>
</comment>
<gene>
    <name evidence="2" type="ORF">AAH991_34590</name>
</gene>
<dbReference type="Gene3D" id="1.10.274.110">
    <property type="match status" value="1"/>
</dbReference>
<feature type="region of interest" description="Disordered" evidence="1">
    <location>
        <begin position="1"/>
        <end position="23"/>
    </location>
</feature>
<reference evidence="2 3" key="1">
    <citation type="submission" date="2024-05" db="EMBL/GenBank/DDBJ databases">
        <title>Microbispora sp.ZYX-F-249.</title>
        <authorList>
            <person name="Xie H."/>
        </authorList>
    </citation>
    <scope>NUCLEOTIDE SEQUENCE [LARGE SCALE GENOMIC DNA]</scope>
    <source>
        <strain evidence="2 3">ZYX-F-249</strain>
    </source>
</reference>
<keyword evidence="3" id="KW-1185">Reference proteome</keyword>
<evidence type="ECO:0000313" key="2">
    <source>
        <dbReference type="EMBL" id="MEN3540282.1"/>
    </source>
</evidence>
<dbReference type="InterPro" id="IPR038500">
    <property type="entry name" value="Antitermination_sf"/>
</dbReference>
<accession>A0ABV0AZL5</accession>
<evidence type="ECO:0000256" key="1">
    <source>
        <dbReference type="SAM" id="MobiDB-lite"/>
    </source>
</evidence>
<dbReference type="Proteomes" id="UP001447516">
    <property type="component" value="Unassembled WGS sequence"/>
</dbReference>
<dbReference type="EMBL" id="JBDJAW010000046">
    <property type="protein sequence ID" value="MEN3540282.1"/>
    <property type="molecule type" value="Genomic_DNA"/>
</dbReference>
<proteinExistence type="predicted"/>
<dbReference type="InterPro" id="IPR036410">
    <property type="entry name" value="HSP_DnaJ_Cys-rich_dom_sf"/>
</dbReference>
<protein>
    <submittedName>
        <fullName evidence="2">Uncharacterized protein</fullName>
    </submittedName>
</protein>